<gene>
    <name evidence="3" type="ORF">CLV40_102320</name>
</gene>
<evidence type="ECO:0000313" key="4">
    <source>
        <dbReference type="Proteomes" id="UP000239203"/>
    </source>
</evidence>
<dbReference type="AlphaFoldDB" id="A0A2S6GYU3"/>
<dbReference type="OrthoDB" id="3176919at2"/>
<evidence type="ECO:0000259" key="2">
    <source>
        <dbReference type="PROSITE" id="PS00622"/>
    </source>
</evidence>
<evidence type="ECO:0000256" key="1">
    <source>
        <dbReference type="ARBA" id="ARBA00023125"/>
    </source>
</evidence>
<dbReference type="Gene3D" id="1.10.10.10">
    <property type="entry name" value="Winged helix-like DNA-binding domain superfamily/Winged helix DNA-binding domain"/>
    <property type="match status" value="1"/>
</dbReference>
<dbReference type="SUPFAM" id="SSF52172">
    <property type="entry name" value="CheY-like"/>
    <property type="match status" value="1"/>
</dbReference>
<dbReference type="Proteomes" id="UP000239203">
    <property type="component" value="Unassembled WGS sequence"/>
</dbReference>
<dbReference type="InterPro" id="IPR016032">
    <property type="entry name" value="Sig_transdc_resp-reg_C-effctor"/>
</dbReference>
<comment type="caution">
    <text evidence="3">The sequence shown here is derived from an EMBL/GenBank/DDBJ whole genome shotgun (WGS) entry which is preliminary data.</text>
</comment>
<keyword evidence="1 3" id="KW-0238">DNA-binding</keyword>
<protein>
    <submittedName>
        <fullName evidence="3">DNA-binding NarL/FixJ family response regulator</fullName>
    </submittedName>
</protein>
<dbReference type="EMBL" id="PTIX01000002">
    <property type="protein sequence ID" value="PPK70405.1"/>
    <property type="molecule type" value="Genomic_DNA"/>
</dbReference>
<feature type="domain" description="HTH luxR-type" evidence="2">
    <location>
        <begin position="169"/>
        <end position="196"/>
    </location>
</feature>
<dbReference type="Gene3D" id="3.40.50.2300">
    <property type="match status" value="1"/>
</dbReference>
<organism evidence="3 4">
    <name type="scientific">Actinokineospora auranticolor</name>
    <dbReference type="NCBI Taxonomy" id="155976"/>
    <lineage>
        <taxon>Bacteria</taxon>
        <taxon>Bacillati</taxon>
        <taxon>Actinomycetota</taxon>
        <taxon>Actinomycetes</taxon>
        <taxon>Pseudonocardiales</taxon>
        <taxon>Pseudonocardiaceae</taxon>
        <taxon>Actinokineospora</taxon>
    </lineage>
</organism>
<dbReference type="PANTHER" id="PTHR43214">
    <property type="entry name" value="TWO-COMPONENT RESPONSE REGULATOR"/>
    <property type="match status" value="1"/>
</dbReference>
<dbReference type="GO" id="GO:0006355">
    <property type="term" value="P:regulation of DNA-templated transcription"/>
    <property type="evidence" value="ECO:0007669"/>
    <property type="project" value="InterPro"/>
</dbReference>
<reference evidence="3 4" key="1">
    <citation type="submission" date="2018-02" db="EMBL/GenBank/DDBJ databases">
        <title>Genomic Encyclopedia of Archaeal and Bacterial Type Strains, Phase II (KMG-II): from individual species to whole genera.</title>
        <authorList>
            <person name="Goeker M."/>
        </authorList>
    </citation>
    <scope>NUCLEOTIDE SEQUENCE [LARGE SCALE GENOMIC DNA]</scope>
    <source>
        <strain evidence="3 4">YU 961-1</strain>
    </source>
</reference>
<dbReference type="InterPro" id="IPR036388">
    <property type="entry name" value="WH-like_DNA-bd_sf"/>
</dbReference>
<dbReference type="PROSITE" id="PS00622">
    <property type="entry name" value="HTH_LUXR_1"/>
    <property type="match status" value="1"/>
</dbReference>
<dbReference type="GO" id="GO:0003677">
    <property type="term" value="F:DNA binding"/>
    <property type="evidence" value="ECO:0007669"/>
    <property type="project" value="UniProtKB-KW"/>
</dbReference>
<evidence type="ECO:0000313" key="3">
    <source>
        <dbReference type="EMBL" id="PPK70405.1"/>
    </source>
</evidence>
<dbReference type="Pfam" id="PF00196">
    <property type="entry name" value="GerE"/>
    <property type="match status" value="1"/>
</dbReference>
<dbReference type="InterPro" id="IPR011006">
    <property type="entry name" value="CheY-like_superfamily"/>
</dbReference>
<name>A0A2S6GYU3_9PSEU</name>
<dbReference type="PRINTS" id="PR00038">
    <property type="entry name" value="HTHLUXR"/>
</dbReference>
<keyword evidence="4" id="KW-1185">Reference proteome</keyword>
<proteinExistence type="predicted"/>
<sequence length="221" mass="24113">MTTGIEPRGSAGGGLIRLGLIDNDRMLLATTEGWFAANAPGMRIEHKASTVAEYLALEPADDLVLLDLRLDDSTRFVDNISRLVQYGTAVLLLSAHTSRDVKLDAIRAGAVDFHPKGDLVGLVQAVADIAANRYVLGQELAFAISRDRGPGSPDLSERQTEAAMLRGRGLQVKEIAKRMNVTPKTVEGYLERVKAKYQDADRPYNTAAQLRDRLREDGAEL</sequence>
<dbReference type="InterPro" id="IPR039420">
    <property type="entry name" value="WalR-like"/>
</dbReference>
<accession>A0A2S6GYU3</accession>
<dbReference type="RefSeq" id="WP_104477325.1">
    <property type="nucleotide sequence ID" value="NZ_CP154825.1"/>
</dbReference>
<dbReference type="SUPFAM" id="SSF46894">
    <property type="entry name" value="C-terminal effector domain of the bipartite response regulators"/>
    <property type="match status" value="1"/>
</dbReference>
<dbReference type="InterPro" id="IPR000792">
    <property type="entry name" value="Tscrpt_reg_LuxR_C"/>
</dbReference>